<evidence type="ECO:0000259" key="1">
    <source>
        <dbReference type="Pfam" id="PF08349"/>
    </source>
</evidence>
<dbReference type="Proteomes" id="UP000658382">
    <property type="component" value="Unassembled WGS sequence"/>
</dbReference>
<gene>
    <name evidence="2" type="ORF">GCM10007063_04020</name>
</gene>
<reference evidence="2" key="1">
    <citation type="journal article" date="2014" name="Int. J. Syst. Evol. Microbiol.">
        <title>Complete genome sequence of Corynebacterium casei LMG S-19264T (=DSM 44701T), isolated from a smear-ripened cheese.</title>
        <authorList>
            <consortium name="US DOE Joint Genome Institute (JGI-PGF)"/>
            <person name="Walter F."/>
            <person name="Albersmeier A."/>
            <person name="Kalinowski J."/>
            <person name="Ruckert C."/>
        </authorList>
    </citation>
    <scope>NUCLEOTIDE SEQUENCE</scope>
    <source>
        <strain evidence="2">JCM 12580</strain>
    </source>
</reference>
<dbReference type="Pfam" id="PF08349">
    <property type="entry name" value="DUF1722"/>
    <property type="match status" value="1"/>
</dbReference>
<proteinExistence type="predicted"/>
<dbReference type="InterPro" id="IPR013560">
    <property type="entry name" value="DUF1722"/>
</dbReference>
<accession>A0A917UTH8</accession>
<sequence length="170" mass="19985">MCVNTNRMDEEKLVLKTAQAVWAANKYFILACSQQNYQNIRQYLRPDVKEFNVAYQLMEETDSRFRNVPSAQLPQIINALQHIAGYFKKQLPAGAKQNLNVLIRQSPGQAIRELEQLAVIHHVDYLLYSRLWERLRGRPFHEVPYRLKHQGKKFPQSSLYWMGDHVVCQV</sequence>
<dbReference type="AlphaFoldDB" id="A0A917UTH8"/>
<comment type="caution">
    <text evidence="2">The sequence shown here is derived from an EMBL/GenBank/DDBJ whole genome shotgun (WGS) entry which is preliminary data.</text>
</comment>
<evidence type="ECO:0000313" key="3">
    <source>
        <dbReference type="Proteomes" id="UP000658382"/>
    </source>
</evidence>
<evidence type="ECO:0000313" key="2">
    <source>
        <dbReference type="EMBL" id="GGJ84705.1"/>
    </source>
</evidence>
<dbReference type="RefSeq" id="WP_188631392.1">
    <property type="nucleotide sequence ID" value="NZ_BMNQ01000003.1"/>
</dbReference>
<keyword evidence="3" id="KW-1185">Reference proteome</keyword>
<organism evidence="2 3">
    <name type="scientific">Lentibacillus kapialis</name>
    <dbReference type="NCBI Taxonomy" id="340214"/>
    <lineage>
        <taxon>Bacteria</taxon>
        <taxon>Bacillati</taxon>
        <taxon>Bacillota</taxon>
        <taxon>Bacilli</taxon>
        <taxon>Bacillales</taxon>
        <taxon>Bacillaceae</taxon>
        <taxon>Lentibacillus</taxon>
    </lineage>
</organism>
<feature type="domain" description="DUF1722" evidence="1">
    <location>
        <begin position="26"/>
        <end position="110"/>
    </location>
</feature>
<protein>
    <recommendedName>
        <fullName evidence="1">DUF1722 domain-containing protein</fullName>
    </recommendedName>
</protein>
<name>A0A917UTH8_9BACI</name>
<dbReference type="EMBL" id="BMNQ01000003">
    <property type="protein sequence ID" value="GGJ84705.1"/>
    <property type="molecule type" value="Genomic_DNA"/>
</dbReference>
<reference evidence="2" key="2">
    <citation type="submission" date="2020-09" db="EMBL/GenBank/DDBJ databases">
        <authorList>
            <person name="Sun Q."/>
            <person name="Ohkuma M."/>
        </authorList>
    </citation>
    <scope>NUCLEOTIDE SEQUENCE</scope>
    <source>
        <strain evidence="2">JCM 12580</strain>
    </source>
</reference>